<protein>
    <submittedName>
        <fullName evidence="1">Uncharacterized protein</fullName>
    </submittedName>
</protein>
<reference evidence="1" key="1">
    <citation type="submission" date="2023-08" db="EMBL/GenBank/DDBJ databases">
        <authorList>
            <person name="Audoor S."/>
            <person name="Bilcke G."/>
        </authorList>
    </citation>
    <scope>NUCLEOTIDE SEQUENCE</scope>
</reference>
<evidence type="ECO:0000313" key="2">
    <source>
        <dbReference type="Proteomes" id="UP001295423"/>
    </source>
</evidence>
<accession>A0AAD2G9I8</accession>
<name>A0AAD2G9I8_9STRA</name>
<gene>
    <name evidence="1" type="ORF">CYCCA115_LOCUS21918</name>
</gene>
<sequence length="262" mass="29504">MIRGSHLKVHRLVAALLEGRFRVIGDGSFKNELGTAAVQLLVKHRGSDRIIIRCQTPGLPHDQSPYRSELIGLMAGIMAIDWLLQQWAPNLLTRPRVWIACDGLSAIEMALLCLHYIPSSGHIASGQLGPSIKHAILQLLHGVRAPSSPSLRTIPPLVRPTFLAQQVIGYQGLLEGHKASSWLPLQQQHYDEIRCRRSVSLWASRLSQQLILIGFYMWEQWNSVQHLDDNVQLHERHSTINEGIHSQFDMVPMTCLGKFDQC</sequence>
<comment type="caution">
    <text evidence="1">The sequence shown here is derived from an EMBL/GenBank/DDBJ whole genome shotgun (WGS) entry which is preliminary data.</text>
</comment>
<dbReference type="Proteomes" id="UP001295423">
    <property type="component" value="Unassembled WGS sequence"/>
</dbReference>
<organism evidence="1 2">
    <name type="scientific">Cylindrotheca closterium</name>
    <dbReference type="NCBI Taxonomy" id="2856"/>
    <lineage>
        <taxon>Eukaryota</taxon>
        <taxon>Sar</taxon>
        <taxon>Stramenopiles</taxon>
        <taxon>Ochrophyta</taxon>
        <taxon>Bacillariophyta</taxon>
        <taxon>Bacillariophyceae</taxon>
        <taxon>Bacillariophycidae</taxon>
        <taxon>Bacillariales</taxon>
        <taxon>Bacillariaceae</taxon>
        <taxon>Cylindrotheca</taxon>
    </lineage>
</organism>
<dbReference type="EMBL" id="CAKOGP040002278">
    <property type="protein sequence ID" value="CAJ1966334.1"/>
    <property type="molecule type" value="Genomic_DNA"/>
</dbReference>
<evidence type="ECO:0000313" key="1">
    <source>
        <dbReference type="EMBL" id="CAJ1966334.1"/>
    </source>
</evidence>
<proteinExistence type="predicted"/>
<keyword evidence="2" id="KW-1185">Reference proteome</keyword>
<dbReference type="AlphaFoldDB" id="A0AAD2G9I8"/>